<dbReference type="Pfam" id="PF01124">
    <property type="entry name" value="MAPEG"/>
    <property type="match status" value="1"/>
</dbReference>
<protein>
    <recommendedName>
        <fullName evidence="8">Glutathione S-transferase</fullName>
    </recommendedName>
</protein>
<comment type="subcellular location">
    <subcellularLocation>
        <location evidence="1">Membrane</location>
    </subcellularLocation>
</comment>
<dbReference type="RefSeq" id="WP_084410219.1">
    <property type="nucleotide sequence ID" value="NZ_FWXR01000009.1"/>
</dbReference>
<dbReference type="PANTHER" id="PTHR35814:SF1">
    <property type="entry name" value="GLUTATHIONE S-TRANSFERASE-RELATED"/>
    <property type="match status" value="1"/>
</dbReference>
<dbReference type="STRING" id="937218.SAMN06297251_10955"/>
<feature type="transmembrane region" description="Helical" evidence="5">
    <location>
        <begin position="6"/>
        <end position="26"/>
    </location>
</feature>
<accession>A0A1W2C974</accession>
<evidence type="ECO:0008006" key="8">
    <source>
        <dbReference type="Google" id="ProtNLM"/>
    </source>
</evidence>
<dbReference type="InterPro" id="IPR001129">
    <property type="entry name" value="Membr-assoc_MAPEG"/>
</dbReference>
<evidence type="ECO:0000256" key="2">
    <source>
        <dbReference type="ARBA" id="ARBA00022692"/>
    </source>
</evidence>
<dbReference type="InterPro" id="IPR023352">
    <property type="entry name" value="MAPEG-like_dom_sf"/>
</dbReference>
<reference evidence="6 7" key="1">
    <citation type="submission" date="2017-04" db="EMBL/GenBank/DDBJ databases">
        <authorList>
            <person name="Afonso C.L."/>
            <person name="Miller P.J."/>
            <person name="Scott M.A."/>
            <person name="Spackman E."/>
            <person name="Goraichik I."/>
            <person name="Dimitrov K.M."/>
            <person name="Suarez D.L."/>
            <person name="Swayne D.E."/>
        </authorList>
    </citation>
    <scope>NUCLEOTIDE SEQUENCE [LARGE SCALE GENOMIC DNA]</scope>
    <source>
        <strain evidence="6 7">CGMCC 1.10972</strain>
    </source>
</reference>
<dbReference type="PANTHER" id="PTHR35814">
    <property type="match status" value="1"/>
</dbReference>
<name>A0A1W2C974_9HYPH</name>
<proteinExistence type="predicted"/>
<evidence type="ECO:0000313" key="6">
    <source>
        <dbReference type="EMBL" id="SMC81710.1"/>
    </source>
</evidence>
<dbReference type="AlphaFoldDB" id="A0A1W2C974"/>
<sequence>MDNHAAIGAVALYTALNIVVLYALSIQTGRLRMRHKILMGDGGHPRMIRVMRGHANAIETMPMTLIALALAALLGAAPLTIHGLGLALTIGRALHAIHFMAADAPRWQRGLGFVLTAISMALAGLYAGILGIMAL</sequence>
<dbReference type="Gene3D" id="1.20.120.550">
    <property type="entry name" value="Membrane associated eicosanoid/glutathione metabolism-like domain"/>
    <property type="match status" value="1"/>
</dbReference>
<dbReference type="GO" id="GO:0016020">
    <property type="term" value="C:membrane"/>
    <property type="evidence" value="ECO:0007669"/>
    <property type="project" value="UniProtKB-SubCell"/>
</dbReference>
<dbReference type="Proteomes" id="UP000192656">
    <property type="component" value="Unassembled WGS sequence"/>
</dbReference>
<keyword evidence="7" id="KW-1185">Reference proteome</keyword>
<keyword evidence="4 5" id="KW-0472">Membrane</keyword>
<gene>
    <name evidence="6" type="ORF">SAMN06297251_10955</name>
</gene>
<dbReference type="EMBL" id="FWXR01000009">
    <property type="protein sequence ID" value="SMC81710.1"/>
    <property type="molecule type" value="Genomic_DNA"/>
</dbReference>
<evidence type="ECO:0000256" key="1">
    <source>
        <dbReference type="ARBA" id="ARBA00004370"/>
    </source>
</evidence>
<organism evidence="6 7">
    <name type="scientific">Fulvimarina manganoxydans</name>
    <dbReference type="NCBI Taxonomy" id="937218"/>
    <lineage>
        <taxon>Bacteria</taxon>
        <taxon>Pseudomonadati</taxon>
        <taxon>Pseudomonadota</taxon>
        <taxon>Alphaproteobacteria</taxon>
        <taxon>Hyphomicrobiales</taxon>
        <taxon>Aurantimonadaceae</taxon>
        <taxon>Fulvimarina</taxon>
    </lineage>
</organism>
<dbReference type="OrthoDB" id="7619858at2"/>
<keyword evidence="2 5" id="KW-0812">Transmembrane</keyword>
<keyword evidence="3 5" id="KW-1133">Transmembrane helix</keyword>
<dbReference type="SUPFAM" id="SSF161084">
    <property type="entry name" value="MAPEG domain-like"/>
    <property type="match status" value="1"/>
</dbReference>
<evidence type="ECO:0000256" key="3">
    <source>
        <dbReference type="ARBA" id="ARBA00022989"/>
    </source>
</evidence>
<evidence type="ECO:0000313" key="7">
    <source>
        <dbReference type="Proteomes" id="UP000192656"/>
    </source>
</evidence>
<evidence type="ECO:0000256" key="4">
    <source>
        <dbReference type="ARBA" id="ARBA00023136"/>
    </source>
</evidence>
<feature type="transmembrane region" description="Helical" evidence="5">
    <location>
        <begin position="113"/>
        <end position="134"/>
    </location>
</feature>
<evidence type="ECO:0000256" key="5">
    <source>
        <dbReference type="SAM" id="Phobius"/>
    </source>
</evidence>